<dbReference type="EMBL" id="FZQP02005999">
    <property type="protein sequence ID" value="VVD02318.1"/>
    <property type="molecule type" value="Genomic_DNA"/>
</dbReference>
<dbReference type="AlphaFoldDB" id="A0A5E4QXE6"/>
<evidence type="ECO:0000313" key="2">
    <source>
        <dbReference type="Proteomes" id="UP000324832"/>
    </source>
</evidence>
<evidence type="ECO:0000313" key="1">
    <source>
        <dbReference type="EMBL" id="VVD02318.1"/>
    </source>
</evidence>
<gene>
    <name evidence="1" type="ORF">LSINAPIS_LOCUS12564</name>
</gene>
<dbReference type="Proteomes" id="UP000324832">
    <property type="component" value="Unassembled WGS sequence"/>
</dbReference>
<proteinExistence type="predicted"/>
<accession>A0A5E4QXE6</accession>
<keyword evidence="2" id="KW-1185">Reference proteome</keyword>
<organism evidence="1 2">
    <name type="scientific">Leptidea sinapis</name>
    <dbReference type="NCBI Taxonomy" id="189913"/>
    <lineage>
        <taxon>Eukaryota</taxon>
        <taxon>Metazoa</taxon>
        <taxon>Ecdysozoa</taxon>
        <taxon>Arthropoda</taxon>
        <taxon>Hexapoda</taxon>
        <taxon>Insecta</taxon>
        <taxon>Pterygota</taxon>
        <taxon>Neoptera</taxon>
        <taxon>Endopterygota</taxon>
        <taxon>Lepidoptera</taxon>
        <taxon>Glossata</taxon>
        <taxon>Ditrysia</taxon>
        <taxon>Papilionoidea</taxon>
        <taxon>Pieridae</taxon>
        <taxon>Dismorphiinae</taxon>
        <taxon>Leptidea</taxon>
    </lineage>
</organism>
<sequence length="87" mass="9985">MAGMAPKLLHQNQNQNHSIFFDRLPSSETVTHPWLIQSALCTELHVTKTKLKRYVIRKRWAKAVSAVIALKRMGAKFDDVSEEKIKP</sequence>
<reference evidence="1 2" key="1">
    <citation type="submission" date="2017-07" db="EMBL/GenBank/DDBJ databases">
        <authorList>
            <person name="Talla V."/>
            <person name="Backstrom N."/>
        </authorList>
    </citation>
    <scope>NUCLEOTIDE SEQUENCE [LARGE SCALE GENOMIC DNA]</scope>
</reference>
<protein>
    <submittedName>
        <fullName evidence="1">Uncharacterized protein</fullName>
    </submittedName>
</protein>
<name>A0A5E4QXE6_9NEOP</name>